<keyword evidence="4" id="KW-0547">Nucleotide-binding</keyword>
<keyword evidence="1" id="KW-0418">Kinase</keyword>
<dbReference type="InterPro" id="IPR050267">
    <property type="entry name" value="Anti-sigma-factor_SerPK"/>
</dbReference>
<dbReference type="PANTHER" id="PTHR35526">
    <property type="entry name" value="ANTI-SIGMA-F FACTOR RSBW-RELATED"/>
    <property type="match status" value="1"/>
</dbReference>
<dbReference type="RefSeq" id="WP_386195375.1">
    <property type="nucleotide sequence ID" value="NZ_JBHSBC010000045.1"/>
</dbReference>
<name>A0ABV8F9F0_9ACTN</name>
<sequence>MRGNNPIGHYGDTRPKAPHDTWQRNFPGKEISIPIARKWARDLLTGQIAGPVLDDVLLLLSEVATNAVTHSNSGRTPGGQVTVRMTHAPGDVHVQVTDDDSSTSAPIVRTPDLDEDGGRGLWLVNLLATTWGTHRGETTRSVWFRISDF</sequence>
<keyword evidence="1" id="KW-0723">Serine/threonine-protein kinase</keyword>
<dbReference type="Gene3D" id="3.30.565.10">
    <property type="entry name" value="Histidine kinase-like ATPase, C-terminal domain"/>
    <property type="match status" value="1"/>
</dbReference>
<accession>A0ABV8F9F0</accession>
<keyword evidence="4" id="KW-0067">ATP-binding</keyword>
<protein>
    <submittedName>
        <fullName evidence="4">ATP-binding protein</fullName>
    </submittedName>
</protein>
<dbReference type="InterPro" id="IPR036890">
    <property type="entry name" value="HATPase_C_sf"/>
</dbReference>
<dbReference type="Proteomes" id="UP001595698">
    <property type="component" value="Unassembled WGS sequence"/>
</dbReference>
<organism evidence="4 5">
    <name type="scientific">Streptosporangium jomthongense</name>
    <dbReference type="NCBI Taxonomy" id="1193683"/>
    <lineage>
        <taxon>Bacteria</taxon>
        <taxon>Bacillati</taxon>
        <taxon>Actinomycetota</taxon>
        <taxon>Actinomycetes</taxon>
        <taxon>Streptosporangiales</taxon>
        <taxon>Streptosporangiaceae</taxon>
        <taxon>Streptosporangium</taxon>
    </lineage>
</organism>
<evidence type="ECO:0000313" key="5">
    <source>
        <dbReference type="Proteomes" id="UP001595698"/>
    </source>
</evidence>
<evidence type="ECO:0000256" key="2">
    <source>
        <dbReference type="SAM" id="MobiDB-lite"/>
    </source>
</evidence>
<feature type="compositionally biased region" description="Basic and acidic residues" evidence="2">
    <location>
        <begin position="11"/>
        <end position="22"/>
    </location>
</feature>
<feature type="domain" description="Histidine kinase/HSP90-like ATPase" evidence="3">
    <location>
        <begin position="32"/>
        <end position="145"/>
    </location>
</feature>
<evidence type="ECO:0000259" key="3">
    <source>
        <dbReference type="Pfam" id="PF13581"/>
    </source>
</evidence>
<comment type="caution">
    <text evidence="4">The sequence shown here is derived from an EMBL/GenBank/DDBJ whole genome shotgun (WGS) entry which is preliminary data.</text>
</comment>
<gene>
    <name evidence="4" type="ORF">ACFOYY_34665</name>
</gene>
<dbReference type="PANTHER" id="PTHR35526:SF3">
    <property type="entry name" value="ANTI-SIGMA-F FACTOR RSBW"/>
    <property type="match status" value="1"/>
</dbReference>
<evidence type="ECO:0000256" key="1">
    <source>
        <dbReference type="ARBA" id="ARBA00022527"/>
    </source>
</evidence>
<dbReference type="InterPro" id="IPR003594">
    <property type="entry name" value="HATPase_dom"/>
</dbReference>
<reference evidence="5" key="1">
    <citation type="journal article" date="2019" name="Int. J. Syst. Evol. Microbiol.">
        <title>The Global Catalogue of Microorganisms (GCM) 10K type strain sequencing project: providing services to taxonomists for standard genome sequencing and annotation.</title>
        <authorList>
            <consortium name="The Broad Institute Genomics Platform"/>
            <consortium name="The Broad Institute Genome Sequencing Center for Infectious Disease"/>
            <person name="Wu L."/>
            <person name="Ma J."/>
        </authorList>
    </citation>
    <scope>NUCLEOTIDE SEQUENCE [LARGE SCALE GENOMIC DNA]</scope>
    <source>
        <strain evidence="5">TBRC 7912</strain>
    </source>
</reference>
<dbReference type="GO" id="GO:0005524">
    <property type="term" value="F:ATP binding"/>
    <property type="evidence" value="ECO:0007669"/>
    <property type="project" value="UniProtKB-KW"/>
</dbReference>
<dbReference type="SUPFAM" id="SSF55874">
    <property type="entry name" value="ATPase domain of HSP90 chaperone/DNA topoisomerase II/histidine kinase"/>
    <property type="match status" value="1"/>
</dbReference>
<proteinExistence type="predicted"/>
<feature type="region of interest" description="Disordered" evidence="2">
    <location>
        <begin position="1"/>
        <end position="25"/>
    </location>
</feature>
<dbReference type="EMBL" id="JBHSBC010000045">
    <property type="protein sequence ID" value="MFC3985317.1"/>
    <property type="molecule type" value="Genomic_DNA"/>
</dbReference>
<dbReference type="Pfam" id="PF13581">
    <property type="entry name" value="HATPase_c_2"/>
    <property type="match status" value="1"/>
</dbReference>
<evidence type="ECO:0000313" key="4">
    <source>
        <dbReference type="EMBL" id="MFC3985317.1"/>
    </source>
</evidence>
<dbReference type="CDD" id="cd16936">
    <property type="entry name" value="HATPase_RsbW-like"/>
    <property type="match status" value="1"/>
</dbReference>
<keyword evidence="5" id="KW-1185">Reference proteome</keyword>
<keyword evidence="1" id="KW-0808">Transferase</keyword>